<dbReference type="InterPro" id="IPR000182">
    <property type="entry name" value="GNAT_dom"/>
</dbReference>
<accession>A0AAC9LCJ7</accession>
<evidence type="ECO:0000259" key="3">
    <source>
        <dbReference type="PROSITE" id="PS51186"/>
    </source>
</evidence>
<dbReference type="PANTHER" id="PTHR43877">
    <property type="entry name" value="AMINOALKYLPHOSPHONATE N-ACETYLTRANSFERASE-RELATED-RELATED"/>
    <property type="match status" value="1"/>
</dbReference>
<dbReference type="PROSITE" id="PS51186">
    <property type="entry name" value="GNAT"/>
    <property type="match status" value="1"/>
</dbReference>
<dbReference type="Proteomes" id="UP000185511">
    <property type="component" value="Chromosome"/>
</dbReference>
<evidence type="ECO:0000313" key="4">
    <source>
        <dbReference type="EMBL" id="APU14207.1"/>
    </source>
</evidence>
<name>A0AAC9LCJ7_9PSEU</name>
<dbReference type="InterPro" id="IPR016181">
    <property type="entry name" value="Acyl_CoA_acyltransferase"/>
</dbReference>
<keyword evidence="5" id="KW-1185">Reference proteome</keyword>
<evidence type="ECO:0000256" key="2">
    <source>
        <dbReference type="ARBA" id="ARBA00023315"/>
    </source>
</evidence>
<protein>
    <submittedName>
        <fullName evidence="4">Acetyltransferase (GNAT) family protein</fullName>
    </submittedName>
</protein>
<dbReference type="InterPro" id="IPR050832">
    <property type="entry name" value="Bact_Acetyltransf"/>
</dbReference>
<evidence type="ECO:0000313" key="5">
    <source>
        <dbReference type="Proteomes" id="UP000185511"/>
    </source>
</evidence>
<evidence type="ECO:0000256" key="1">
    <source>
        <dbReference type="ARBA" id="ARBA00022679"/>
    </source>
</evidence>
<gene>
    <name evidence="4" type="ORF">UA74_10735</name>
</gene>
<dbReference type="KEGG" id="acad:UA74_10735"/>
<sequence>MMTRMRWTLRRAVPADAAVLGRMNVTAWQRVYRGLMPDALLDGLSRVDQTPNWQQTLAWPAPHADFLAVCPAEPDPAGSDPADSRASAEPAEEIGAYATVGPLSEQADAHPTRRTGELISLYAAPAWLRTGAGRLTHDAGLAHLAEAGFEHVVVWVMEGNAEGRAFYEAMGWDCDEVVRPLELPGFSLPEIRYSRPLLVQSVPPRASSAAIVEAG</sequence>
<dbReference type="Gene3D" id="3.40.630.30">
    <property type="match status" value="1"/>
</dbReference>
<dbReference type="SUPFAM" id="SSF55729">
    <property type="entry name" value="Acyl-CoA N-acyltransferases (Nat)"/>
    <property type="match status" value="1"/>
</dbReference>
<dbReference type="Pfam" id="PF00583">
    <property type="entry name" value="Acetyltransf_1"/>
    <property type="match status" value="1"/>
</dbReference>
<proteinExistence type="predicted"/>
<organism evidence="4 5">
    <name type="scientific">Actinoalloteichus fjordicus</name>
    <dbReference type="NCBI Taxonomy" id="1612552"/>
    <lineage>
        <taxon>Bacteria</taxon>
        <taxon>Bacillati</taxon>
        <taxon>Actinomycetota</taxon>
        <taxon>Actinomycetes</taxon>
        <taxon>Pseudonocardiales</taxon>
        <taxon>Pseudonocardiaceae</taxon>
        <taxon>Actinoalloteichus</taxon>
    </lineage>
</organism>
<dbReference type="PANTHER" id="PTHR43877:SF1">
    <property type="entry name" value="ACETYLTRANSFERASE"/>
    <property type="match status" value="1"/>
</dbReference>
<dbReference type="EMBL" id="CP016076">
    <property type="protein sequence ID" value="APU14207.1"/>
    <property type="molecule type" value="Genomic_DNA"/>
</dbReference>
<reference evidence="5" key="1">
    <citation type="submission" date="2016-06" db="EMBL/GenBank/DDBJ databases">
        <title>Complete genome sequence of Actinoalloteichus fjordicus DSM 46855 (=ADI127-17), type strain of the new species Actinoalloteichus fjordicus.</title>
        <authorList>
            <person name="Ruckert C."/>
            <person name="Nouioui I."/>
            <person name="Willmese J."/>
            <person name="van Wezel G."/>
            <person name="Klenk H.-P."/>
            <person name="Kalinowski J."/>
            <person name="Zotchev S.B."/>
        </authorList>
    </citation>
    <scope>NUCLEOTIDE SEQUENCE [LARGE SCALE GENOMIC DNA]</scope>
    <source>
        <strain evidence="5">ADI127-7</strain>
    </source>
</reference>
<dbReference type="GO" id="GO:0016747">
    <property type="term" value="F:acyltransferase activity, transferring groups other than amino-acyl groups"/>
    <property type="evidence" value="ECO:0007669"/>
    <property type="project" value="InterPro"/>
</dbReference>
<dbReference type="AlphaFoldDB" id="A0AAC9LCJ7"/>
<keyword evidence="1" id="KW-0808">Transferase</keyword>
<feature type="domain" description="N-acetyltransferase" evidence="3">
    <location>
        <begin position="56"/>
        <end position="198"/>
    </location>
</feature>
<keyword evidence="2" id="KW-0012">Acyltransferase</keyword>